<name>A0A0U1LXE5_TALIS</name>
<keyword evidence="2" id="KW-1185">Reference proteome</keyword>
<organism evidence="1 2">
    <name type="scientific">Talaromyces islandicus</name>
    <name type="common">Penicillium islandicum</name>
    <dbReference type="NCBI Taxonomy" id="28573"/>
    <lineage>
        <taxon>Eukaryota</taxon>
        <taxon>Fungi</taxon>
        <taxon>Dikarya</taxon>
        <taxon>Ascomycota</taxon>
        <taxon>Pezizomycotina</taxon>
        <taxon>Eurotiomycetes</taxon>
        <taxon>Eurotiomycetidae</taxon>
        <taxon>Eurotiales</taxon>
        <taxon>Trichocomaceae</taxon>
        <taxon>Talaromyces</taxon>
        <taxon>Talaromyces sect. Islandici</taxon>
    </lineage>
</organism>
<dbReference type="Proteomes" id="UP000054383">
    <property type="component" value="Unassembled WGS sequence"/>
</dbReference>
<gene>
    <name evidence="1" type="ORF">PISL3812_04358</name>
</gene>
<dbReference type="OrthoDB" id="4226600at2759"/>
<dbReference type="AlphaFoldDB" id="A0A0U1LXE5"/>
<proteinExistence type="predicted"/>
<evidence type="ECO:0000313" key="1">
    <source>
        <dbReference type="EMBL" id="CRG87341.1"/>
    </source>
</evidence>
<accession>A0A0U1LXE5</accession>
<dbReference type="EMBL" id="CVMT01000003">
    <property type="protein sequence ID" value="CRG87341.1"/>
    <property type="molecule type" value="Genomic_DNA"/>
</dbReference>
<sequence length="321" mass="37057">MADSPASDDSAVTAVNVGRQERDDERYAQLVQSRREAITEHHKLLVRTMIKIMGYSDQWHATKDHQKRKVIGTTLEEEAVVPYVLGVTELAKTHNGRFNVDSRLGNYLTSCTKSLDIIIKGSGSDIEPADDTKIQQVLKETRKKFRECIRDQNWKGYGVSPNFLTRALGDDRSKEAKEEGRQLIFEKYKQELIDDHETQVNLLNGFFGNGIEDFDQDFALRLKLLACSYQDNVDHCNNWRDALTMNFVEMFGNTNFFFLGPLDYLPKSGKERLEMLGFKDPGLPEPEMRQIWEKAMRKLAEERERLKSRQYRQVPLNVVDG</sequence>
<evidence type="ECO:0000313" key="2">
    <source>
        <dbReference type="Proteomes" id="UP000054383"/>
    </source>
</evidence>
<protein>
    <submittedName>
        <fullName evidence="1">Uncharacterized protein</fullName>
    </submittedName>
</protein>
<reference evidence="1 2" key="1">
    <citation type="submission" date="2015-04" db="EMBL/GenBank/DDBJ databases">
        <authorList>
            <person name="Syromyatnikov M.Y."/>
            <person name="Popov V.N."/>
        </authorList>
    </citation>
    <scope>NUCLEOTIDE SEQUENCE [LARGE SCALE GENOMIC DNA]</scope>
    <source>
        <strain evidence="1">WF-38-12</strain>
    </source>
</reference>